<organism evidence="1">
    <name type="scientific">Schistosoma haematobium</name>
    <name type="common">Blood fluke</name>
    <dbReference type="NCBI Taxonomy" id="6185"/>
    <lineage>
        <taxon>Eukaryota</taxon>
        <taxon>Metazoa</taxon>
        <taxon>Spiralia</taxon>
        <taxon>Lophotrochozoa</taxon>
        <taxon>Platyhelminthes</taxon>
        <taxon>Trematoda</taxon>
        <taxon>Digenea</taxon>
        <taxon>Strigeidida</taxon>
        <taxon>Schistosomatoidea</taxon>
        <taxon>Schistosomatidae</taxon>
        <taxon>Schistosoma</taxon>
    </lineage>
</organism>
<reference evidence="1" key="1">
    <citation type="journal article" date="2012" name="Nat. Genet.">
        <title>Whole-genome sequence of Schistosoma haematobium.</title>
        <authorList>
            <person name="Young N.D."/>
            <person name="Jex A.R."/>
            <person name="Li B."/>
            <person name="Liu S."/>
            <person name="Yang L."/>
            <person name="Xiong Z."/>
            <person name="Li Y."/>
            <person name="Cantacessi C."/>
            <person name="Hall R.S."/>
            <person name="Xu X."/>
            <person name="Chen F."/>
            <person name="Wu X."/>
            <person name="Zerlotini A."/>
            <person name="Oliveira G."/>
            <person name="Hofmann A."/>
            <person name="Zhang G."/>
            <person name="Fang X."/>
            <person name="Kang Y."/>
            <person name="Campbell B.E."/>
            <person name="Loukas A."/>
            <person name="Ranganathan S."/>
            <person name="Rollinson D."/>
            <person name="Rinaldi G."/>
            <person name="Brindley P.J."/>
            <person name="Yang H."/>
            <person name="Wang J."/>
            <person name="Wang J."/>
            <person name="Gasser R.B."/>
        </authorList>
    </citation>
    <scope>NUCLEOTIDE SEQUENCE [LARGE SCALE GENOMIC DNA]</scope>
</reference>
<sequence>MFSIFKKTKTRKQQTVILICSDVLCYYLSSKFKNRISLLMKQCLFLKYTHKNRQYNIKIGSV</sequence>
<accession>A0A095BUI5</accession>
<name>A0A095BUI5_SCHHA</name>
<evidence type="ECO:0000313" key="1">
    <source>
        <dbReference type="EMBL" id="KGB32558.1"/>
    </source>
</evidence>
<dbReference type="EMBL" id="KL250508">
    <property type="protein sequence ID" value="KGB32558.1"/>
    <property type="molecule type" value="Genomic_DNA"/>
</dbReference>
<gene>
    <name evidence="1" type="ORF">MS3_00706</name>
</gene>
<dbReference type="AlphaFoldDB" id="A0A095BUI5"/>
<proteinExistence type="predicted"/>
<protein>
    <submittedName>
        <fullName evidence="1">Uncharacterized protein</fullName>
    </submittedName>
</protein>